<accession>A0A967EXZ7</accession>
<dbReference type="AlphaFoldDB" id="A0A967EXZ7"/>
<evidence type="ECO:0000256" key="1">
    <source>
        <dbReference type="SAM" id="Phobius"/>
    </source>
</evidence>
<keyword evidence="3" id="KW-1185">Reference proteome</keyword>
<proteinExistence type="predicted"/>
<evidence type="ECO:0000313" key="3">
    <source>
        <dbReference type="Proteomes" id="UP000761264"/>
    </source>
</evidence>
<dbReference type="InterPro" id="IPR052205">
    <property type="entry name" value="FliO/MopB"/>
</dbReference>
<dbReference type="PANTHER" id="PTHR38766:SF1">
    <property type="entry name" value="FLAGELLAR PROTEIN FLIO"/>
    <property type="match status" value="1"/>
</dbReference>
<feature type="transmembrane region" description="Helical" evidence="1">
    <location>
        <begin position="6"/>
        <end position="27"/>
    </location>
</feature>
<dbReference type="PANTHER" id="PTHR38766">
    <property type="entry name" value="FLAGELLAR PROTEIN FLIO"/>
    <property type="match status" value="1"/>
</dbReference>
<evidence type="ECO:0000313" key="2">
    <source>
        <dbReference type="EMBL" id="NIA69440.1"/>
    </source>
</evidence>
<protein>
    <submittedName>
        <fullName evidence="2">FliO/MopB family protein</fullName>
    </submittedName>
</protein>
<sequence>MDFAEYIRFFMALGFVLLLITVLAALVRRSGLGDRLAVTKGGSDRRLALVEVRPLDAKRKLVLLRRDDREHLVLLGSGSDLLIETNIPAAAVRNDESTAAEPTAPAAGGTIVERVLTKLRATPS</sequence>
<gene>
    <name evidence="2" type="ORF">HBA54_12640</name>
</gene>
<dbReference type="Proteomes" id="UP000761264">
    <property type="component" value="Unassembled WGS sequence"/>
</dbReference>
<dbReference type="EMBL" id="JAAQPH010000009">
    <property type="protein sequence ID" value="NIA69440.1"/>
    <property type="molecule type" value="Genomic_DNA"/>
</dbReference>
<keyword evidence="1" id="KW-0472">Membrane</keyword>
<keyword evidence="1" id="KW-0812">Transmembrane</keyword>
<dbReference type="RefSeq" id="WP_167225059.1">
    <property type="nucleotide sequence ID" value="NZ_JAAQPH010000009.1"/>
</dbReference>
<comment type="caution">
    <text evidence="2">The sequence shown here is derived from an EMBL/GenBank/DDBJ whole genome shotgun (WGS) entry which is preliminary data.</text>
</comment>
<organism evidence="2 3">
    <name type="scientific">Pelagibius litoralis</name>
    <dbReference type="NCBI Taxonomy" id="374515"/>
    <lineage>
        <taxon>Bacteria</taxon>
        <taxon>Pseudomonadati</taxon>
        <taxon>Pseudomonadota</taxon>
        <taxon>Alphaproteobacteria</taxon>
        <taxon>Rhodospirillales</taxon>
        <taxon>Rhodovibrionaceae</taxon>
        <taxon>Pelagibius</taxon>
    </lineage>
</organism>
<reference evidence="2" key="1">
    <citation type="submission" date="2020-03" db="EMBL/GenBank/DDBJ databases">
        <title>Genome of Pelagibius litoralis DSM 21314T.</title>
        <authorList>
            <person name="Wang G."/>
        </authorList>
    </citation>
    <scope>NUCLEOTIDE SEQUENCE</scope>
    <source>
        <strain evidence="2">DSM 21314</strain>
    </source>
</reference>
<name>A0A967EXZ7_9PROT</name>
<keyword evidence="1" id="KW-1133">Transmembrane helix</keyword>